<protein>
    <submittedName>
        <fullName evidence="1">Uncharacterized protein</fullName>
    </submittedName>
</protein>
<sequence length="159" mass="18116">MQDDVLPDELRTIIRKGWYFTPAGAFVLEALEPRSMLAKTFLTKHFRRNRELASHWGGVADYEYHTNDVKIPESGLPSDKERFLSAVAIRALCFIEEAFRSAARFEVSNGLTAVVSVGVGDNYLSHGTTVKFFTRRAGRPDWYEDLERFKIEAIAVLTR</sequence>
<name>H5XFG5_9PSEU</name>
<keyword evidence="2" id="KW-1185">Reference proteome</keyword>
<proteinExistence type="predicted"/>
<dbReference type="AlphaFoldDB" id="H5XFG5"/>
<dbReference type="EMBL" id="CM001440">
    <property type="protein sequence ID" value="EHR62588.1"/>
    <property type="molecule type" value="Genomic_DNA"/>
</dbReference>
<accession>H5XFG5</accession>
<dbReference type="Proteomes" id="UP000002791">
    <property type="component" value="Chromosome"/>
</dbReference>
<evidence type="ECO:0000313" key="2">
    <source>
        <dbReference type="Proteomes" id="UP000002791"/>
    </source>
</evidence>
<reference evidence="1 2" key="1">
    <citation type="submission" date="2011-11" db="EMBL/GenBank/DDBJ databases">
        <title>The Noncontiguous Finished sequence of Saccharomonospora cyanea NA-134.</title>
        <authorList>
            <consortium name="US DOE Joint Genome Institute"/>
            <person name="Lucas S."/>
            <person name="Han J."/>
            <person name="Lapidus A."/>
            <person name="Cheng J.-F."/>
            <person name="Goodwin L."/>
            <person name="Pitluck S."/>
            <person name="Peters L."/>
            <person name="Ovchinnikova G."/>
            <person name="Lu M."/>
            <person name="Detter J.C."/>
            <person name="Han C."/>
            <person name="Tapia R."/>
            <person name="Land M."/>
            <person name="Hauser L."/>
            <person name="Kyrpides N."/>
            <person name="Ivanova N."/>
            <person name="Pagani I."/>
            <person name="Brambilla E.-M."/>
            <person name="Klenk H.-P."/>
            <person name="Woyke T."/>
        </authorList>
    </citation>
    <scope>NUCLEOTIDE SEQUENCE [LARGE SCALE GENOMIC DNA]</scope>
    <source>
        <strain evidence="1 2">NA-134</strain>
    </source>
</reference>
<evidence type="ECO:0000313" key="1">
    <source>
        <dbReference type="EMBL" id="EHR62588.1"/>
    </source>
</evidence>
<dbReference type="STRING" id="882082.SaccyDRAFT_3761"/>
<organism evidence="1 2">
    <name type="scientific">Saccharomonospora cyanea NA-134</name>
    <dbReference type="NCBI Taxonomy" id="882082"/>
    <lineage>
        <taxon>Bacteria</taxon>
        <taxon>Bacillati</taxon>
        <taxon>Actinomycetota</taxon>
        <taxon>Actinomycetes</taxon>
        <taxon>Pseudonocardiales</taxon>
        <taxon>Pseudonocardiaceae</taxon>
        <taxon>Saccharomonospora</taxon>
    </lineage>
</organism>
<gene>
    <name evidence="1" type="ORF">SaccyDRAFT_3761</name>
</gene>
<dbReference type="HOGENOM" id="CLU_1659465_0_0_11"/>